<dbReference type="PANTHER" id="PTHR43408:SF2">
    <property type="entry name" value="FMN REDUCTASE (NADPH)"/>
    <property type="match status" value="1"/>
</dbReference>
<dbReference type="EMBL" id="BSUL01000001">
    <property type="protein sequence ID" value="GMA28379.1"/>
    <property type="molecule type" value="Genomic_DNA"/>
</dbReference>
<protein>
    <recommendedName>
        <fullName evidence="4">NADPH-dependent FMN reductase-like domain-containing protein</fullName>
    </recommendedName>
</protein>
<comment type="caution">
    <text evidence="5">The sequence shown here is derived from an EMBL/GenBank/DDBJ whole genome shotgun (WGS) entry which is preliminary data.</text>
</comment>
<dbReference type="Pfam" id="PF03358">
    <property type="entry name" value="FMN_red"/>
    <property type="match status" value="1"/>
</dbReference>
<evidence type="ECO:0000256" key="1">
    <source>
        <dbReference type="ARBA" id="ARBA00022630"/>
    </source>
</evidence>
<dbReference type="Gene3D" id="3.40.50.360">
    <property type="match status" value="1"/>
</dbReference>
<dbReference type="NCBIfam" id="TIGR03566">
    <property type="entry name" value="FMN_reduc_MsuE"/>
    <property type="match status" value="1"/>
</dbReference>
<accession>A0AA37X9B2</accession>
<organism evidence="5 6">
    <name type="scientific">Arenivirga flava</name>
    <dbReference type="NCBI Taxonomy" id="1930060"/>
    <lineage>
        <taxon>Bacteria</taxon>
        <taxon>Bacillati</taxon>
        <taxon>Actinomycetota</taxon>
        <taxon>Actinomycetes</taxon>
        <taxon>Micrococcales</taxon>
        <taxon>Microbacteriaceae</taxon>
        <taxon>Arenivirga</taxon>
    </lineage>
</organism>
<dbReference type="InterPro" id="IPR029039">
    <property type="entry name" value="Flavoprotein-like_sf"/>
</dbReference>
<reference evidence="5 6" key="1">
    <citation type="journal article" date="2014" name="Int. J. Syst. Evol. Microbiol.">
        <title>Complete genome sequence of Corynebacterium casei LMG S-19264T (=DSM 44701T), isolated from a smear-ripened cheese.</title>
        <authorList>
            <consortium name="US DOE Joint Genome Institute (JGI-PGF)"/>
            <person name="Walter F."/>
            <person name="Albersmeier A."/>
            <person name="Kalinowski J."/>
            <person name="Ruckert C."/>
        </authorList>
    </citation>
    <scope>NUCLEOTIDE SEQUENCE [LARGE SCALE GENOMIC DNA]</scope>
    <source>
        <strain evidence="5 6">NBRC 112289</strain>
    </source>
</reference>
<dbReference type="InterPro" id="IPR005025">
    <property type="entry name" value="FMN_Rdtase-like_dom"/>
</dbReference>
<dbReference type="InterPro" id="IPR019912">
    <property type="entry name" value="FMN_Rdtase_MsuE-like"/>
</dbReference>
<keyword evidence="1" id="KW-0285">Flavoprotein</keyword>
<dbReference type="SUPFAM" id="SSF52218">
    <property type="entry name" value="Flavoproteins"/>
    <property type="match status" value="1"/>
</dbReference>
<dbReference type="InterPro" id="IPR051814">
    <property type="entry name" value="NAD(P)H-dep_FMN_reductase"/>
</dbReference>
<keyword evidence="3" id="KW-0560">Oxidoreductase</keyword>
<keyword evidence="6" id="KW-1185">Reference proteome</keyword>
<dbReference type="AlphaFoldDB" id="A0AA37X9B2"/>
<keyword evidence="2" id="KW-0288">FMN</keyword>
<dbReference type="GO" id="GO:0016491">
    <property type="term" value="F:oxidoreductase activity"/>
    <property type="evidence" value="ECO:0007669"/>
    <property type="project" value="UniProtKB-KW"/>
</dbReference>
<feature type="domain" description="NADPH-dependent FMN reductase-like" evidence="4">
    <location>
        <begin position="7"/>
        <end position="150"/>
    </location>
</feature>
<evidence type="ECO:0000313" key="6">
    <source>
        <dbReference type="Proteomes" id="UP001157160"/>
    </source>
</evidence>
<evidence type="ECO:0000256" key="2">
    <source>
        <dbReference type="ARBA" id="ARBA00022643"/>
    </source>
</evidence>
<dbReference type="PANTHER" id="PTHR43408">
    <property type="entry name" value="FMN REDUCTASE (NADPH)"/>
    <property type="match status" value="1"/>
</dbReference>
<evidence type="ECO:0000256" key="3">
    <source>
        <dbReference type="ARBA" id="ARBA00023002"/>
    </source>
</evidence>
<sequence length="213" mass="23488">MRMSTPIKVVAVSGSLHDPSKTTVLLQEILDRLAQVHPIEARLIKLTEIGPHFAGALSRAELPAVVEEELQAIETADLLVVASPVYRASFTGLFKHLFDFVDQYALVDTPVLLAASGGSERHALIIEHQFRPLFAFFQALTLPLGVYAHDSDFTDYRVSSRLLADRIEKSIARALPLVRGNVEEKRAIRAALAEGVAEVTPERDPRAPVRLYS</sequence>
<dbReference type="Proteomes" id="UP001157160">
    <property type="component" value="Unassembled WGS sequence"/>
</dbReference>
<proteinExistence type="predicted"/>
<name>A0AA37X9B2_9MICO</name>
<evidence type="ECO:0000259" key="4">
    <source>
        <dbReference type="Pfam" id="PF03358"/>
    </source>
</evidence>
<gene>
    <name evidence="5" type="ORF">GCM10025874_16320</name>
</gene>
<evidence type="ECO:0000313" key="5">
    <source>
        <dbReference type="EMBL" id="GMA28379.1"/>
    </source>
</evidence>